<keyword evidence="9" id="KW-1185">Reference proteome</keyword>
<evidence type="ECO:0000313" key="9">
    <source>
        <dbReference type="Proteomes" id="UP000194577"/>
    </source>
</evidence>
<gene>
    <name evidence="8" type="ORF">BW737_014970</name>
</gene>
<dbReference type="InterPro" id="IPR038726">
    <property type="entry name" value="PDDEXK_AddAB-type"/>
</dbReference>
<accession>A0ABX4M8W9</accession>
<keyword evidence="3" id="KW-0547">Nucleotide-binding</keyword>
<keyword evidence="4" id="KW-0269">Exonuclease</keyword>
<feature type="domain" description="PD-(D/E)XK endonuclease-like" evidence="7">
    <location>
        <begin position="216"/>
        <end position="384"/>
    </location>
</feature>
<comment type="caution">
    <text evidence="8">The sequence shown here is derived from an EMBL/GenBank/DDBJ whole genome shotgun (WGS) entry which is preliminary data.</text>
</comment>
<evidence type="ECO:0000256" key="4">
    <source>
        <dbReference type="ARBA" id="ARBA00022839"/>
    </source>
</evidence>
<name>A0ABX4M8W9_9ACTO</name>
<feature type="region of interest" description="Disordered" evidence="6">
    <location>
        <begin position="1"/>
        <end position="23"/>
    </location>
</feature>
<evidence type="ECO:0000256" key="3">
    <source>
        <dbReference type="ARBA" id="ARBA00022806"/>
    </source>
</evidence>
<proteinExistence type="predicted"/>
<evidence type="ECO:0000313" key="8">
    <source>
        <dbReference type="EMBL" id="PHP51746.1"/>
    </source>
</evidence>
<dbReference type="InterPro" id="IPR011604">
    <property type="entry name" value="PDDEXK-like_dom_sf"/>
</dbReference>
<organism evidence="8 9">
    <name type="scientific">Actinomyces ruminis</name>
    <dbReference type="NCBI Taxonomy" id="1937003"/>
    <lineage>
        <taxon>Bacteria</taxon>
        <taxon>Bacillati</taxon>
        <taxon>Actinomycetota</taxon>
        <taxon>Actinomycetes</taxon>
        <taxon>Actinomycetales</taxon>
        <taxon>Actinomycetaceae</taxon>
        <taxon>Actinomyces</taxon>
    </lineage>
</organism>
<keyword evidence="3" id="KW-0067">ATP-binding</keyword>
<keyword evidence="2" id="KW-0227">DNA damage</keyword>
<protein>
    <recommendedName>
        <fullName evidence="7">PD-(D/E)XK endonuclease-like domain-containing protein</fullName>
    </recommendedName>
</protein>
<evidence type="ECO:0000256" key="1">
    <source>
        <dbReference type="ARBA" id="ARBA00022722"/>
    </source>
</evidence>
<keyword evidence="3" id="KW-0347">Helicase</keyword>
<keyword evidence="1" id="KW-0540">Nuclease</keyword>
<dbReference type="Pfam" id="PF12705">
    <property type="entry name" value="PDDEXK_1"/>
    <property type="match status" value="1"/>
</dbReference>
<keyword evidence="4" id="KW-0378">Hydrolase</keyword>
<sequence length="409" mass="45262">MTSKREFPYPLRSDADQLPPFELGGLETPLGPGIKLSRDEKNEIKDLREQYRLALGRHLVAEERRLAYVAITRARHHVLLTGSHLVKEGNTPQPASRFLTELQQAELLIEFGPGFSELPQDATNPVGVAQAPWPVTHPAAPGSERAARIAAAEAVTRAMAAPAAVVSAEEAPCDGQLAGYGTADPRVARWREDARLLLAEREAAANAMPTVRQPAHLAATRLTALRDNREQFALDLRRPLPTQPQSAGRLGTVFHDAIAQRLTSQGPLFNLEDAGVPETLSKADRDRVNNWLTVAAEHRLLNGYRLVATEEPLELTVGDTTLRCRIDAVFQRPGSDHYLVVDWKTGHKRVPVDQLSVYVHAWAAREQIPTDQIRAAYVYVADNGDVDELDEESFLPLEEIRRSLDPWGQ</sequence>
<evidence type="ECO:0000256" key="2">
    <source>
        <dbReference type="ARBA" id="ARBA00022763"/>
    </source>
</evidence>
<dbReference type="Gene3D" id="3.30.160.800">
    <property type="match status" value="1"/>
</dbReference>
<dbReference type="InterPro" id="IPR027417">
    <property type="entry name" value="P-loop_NTPase"/>
</dbReference>
<evidence type="ECO:0000256" key="5">
    <source>
        <dbReference type="ARBA" id="ARBA00023204"/>
    </source>
</evidence>
<reference evidence="8 9" key="1">
    <citation type="submission" date="2017-10" db="EMBL/GenBank/DDBJ databases">
        <title>Draft genome sequence of cellulolytic Actinomyces sp CtC72 isolated from cattle rumen fluid.</title>
        <authorList>
            <person name="Joshi A.J."/>
            <person name="Vasudevan G."/>
            <person name="Lanjekar V.B."/>
            <person name="Hivarkar S."/>
            <person name="Engineer A."/>
            <person name="Pore S.D."/>
            <person name="Dhakephalkar P.K."/>
            <person name="Dagar S."/>
        </authorList>
    </citation>
    <scope>NUCLEOTIDE SEQUENCE [LARGE SCALE GENOMIC DNA]</scope>
    <source>
        <strain evidence="9">CtC72</strain>
    </source>
</reference>
<dbReference type="Gene3D" id="3.90.320.10">
    <property type="match status" value="1"/>
</dbReference>
<evidence type="ECO:0000256" key="6">
    <source>
        <dbReference type="SAM" id="MobiDB-lite"/>
    </source>
</evidence>
<dbReference type="RefSeq" id="WP_086614640.1">
    <property type="nucleotide sequence ID" value="NZ_MTPX02000082.1"/>
</dbReference>
<dbReference type="Proteomes" id="UP000194577">
    <property type="component" value="Unassembled WGS sequence"/>
</dbReference>
<dbReference type="EMBL" id="MTPX02000082">
    <property type="protein sequence ID" value="PHP51746.1"/>
    <property type="molecule type" value="Genomic_DNA"/>
</dbReference>
<evidence type="ECO:0000259" key="7">
    <source>
        <dbReference type="Pfam" id="PF12705"/>
    </source>
</evidence>
<keyword evidence="5" id="KW-0234">DNA repair</keyword>
<dbReference type="SUPFAM" id="SSF52540">
    <property type="entry name" value="P-loop containing nucleoside triphosphate hydrolases"/>
    <property type="match status" value="1"/>
</dbReference>